<dbReference type="Pfam" id="PF00990">
    <property type="entry name" value="GGDEF"/>
    <property type="match status" value="1"/>
</dbReference>
<dbReference type="InterPro" id="IPR043128">
    <property type="entry name" value="Rev_trsase/Diguanyl_cyclase"/>
</dbReference>
<dbReference type="EMBL" id="BAVS01000011">
    <property type="protein sequence ID" value="GAE93317.1"/>
    <property type="molecule type" value="Genomic_DNA"/>
</dbReference>
<dbReference type="GO" id="GO:0016020">
    <property type="term" value="C:membrane"/>
    <property type="evidence" value="ECO:0007669"/>
    <property type="project" value="UniProtKB-UniRule"/>
</dbReference>
<evidence type="ECO:0000259" key="2">
    <source>
        <dbReference type="PROSITE" id="PS50887"/>
    </source>
</evidence>
<dbReference type="InterPro" id="IPR029787">
    <property type="entry name" value="Nucleotide_cyclase"/>
</dbReference>
<dbReference type="FunFam" id="3.30.70.270:FF:000001">
    <property type="entry name" value="Diguanylate cyclase domain protein"/>
    <property type="match status" value="1"/>
</dbReference>
<dbReference type="SMART" id="SM00267">
    <property type="entry name" value="GGDEF"/>
    <property type="match status" value="1"/>
</dbReference>
<dbReference type="OrthoDB" id="9759607at2"/>
<dbReference type="Gene3D" id="3.30.70.270">
    <property type="match status" value="1"/>
</dbReference>
<feature type="transmembrane region" description="Helical" evidence="1">
    <location>
        <begin position="12"/>
        <end position="33"/>
    </location>
</feature>
<organism evidence="4 5">
    <name type="scientific">Gracilibacillus boraciitolerans JCM 21714</name>
    <dbReference type="NCBI Taxonomy" id="1298598"/>
    <lineage>
        <taxon>Bacteria</taxon>
        <taxon>Bacillati</taxon>
        <taxon>Bacillota</taxon>
        <taxon>Bacilli</taxon>
        <taxon>Bacillales</taxon>
        <taxon>Bacillaceae</taxon>
        <taxon>Gracilibacillus</taxon>
    </lineage>
</organism>
<dbReference type="eggNOG" id="COG2199">
    <property type="taxonomic scope" value="Bacteria"/>
</dbReference>
<dbReference type="STRING" id="1298598.JCM21714_2390"/>
<name>W4VJC2_9BACI</name>
<evidence type="ECO:0000313" key="4">
    <source>
        <dbReference type="EMBL" id="GAE93317.1"/>
    </source>
</evidence>
<keyword evidence="5" id="KW-1185">Reference proteome</keyword>
<feature type="transmembrane region" description="Helical" evidence="1">
    <location>
        <begin position="220"/>
        <end position="241"/>
    </location>
</feature>
<dbReference type="RefSeq" id="WP_035723509.1">
    <property type="nucleotide sequence ID" value="NZ_BAVS01000011.1"/>
</dbReference>
<evidence type="ECO:0000259" key="3">
    <source>
        <dbReference type="PROSITE" id="PS50924"/>
    </source>
</evidence>
<dbReference type="InterPro" id="IPR000160">
    <property type="entry name" value="GGDEF_dom"/>
</dbReference>
<dbReference type="PROSITE" id="PS50887">
    <property type="entry name" value="GGDEF"/>
    <property type="match status" value="1"/>
</dbReference>
<dbReference type="InterPro" id="IPR052163">
    <property type="entry name" value="DGC-Regulatory_Protein"/>
</dbReference>
<dbReference type="InterPro" id="IPR005330">
    <property type="entry name" value="MHYT_dom"/>
</dbReference>
<dbReference type="Proteomes" id="UP000019102">
    <property type="component" value="Unassembled WGS sequence"/>
</dbReference>
<comment type="caution">
    <text evidence="4">The sequence shown here is derived from an EMBL/GenBank/DDBJ whole genome shotgun (WGS) entry which is preliminary data.</text>
</comment>
<keyword evidence="1" id="KW-1133">Transmembrane helix</keyword>
<keyword evidence="1" id="KW-0472">Membrane</keyword>
<proteinExistence type="predicted"/>
<sequence length="418" mass="46956">MTSIPIQYNYSIVALSILIAIFASYTTIELVSIARNAVKTKKSKWLFAGAGTMGIGIWAMHFTGMIASGIGDMDLQLNVIATVISLIVAVIGSLIAFRFIIHNKVRISSLLLAGIIMGLSIASMHYIGMYAVEYNLYMDHHLSIFLLSILMAIIGSLIALTIFSRVSHKNLYIYQLPIALILGMTISSMHYVAMASYTLYNKPHLHTSIFYDLTFSIDSNLMINSLIVSYAIIFTITYTITLRNKRIQYQMYEMAFHDPLTALPNRYLLDHHFHKTLQKSKEKTETFAVLFLDLDNFKHVNDSYGHEIGDLFLQQIAETLTLILEERAIICRHGGDEFVVLAKKTDKQTALQLAEEIREEFQLPIRIDGHNIASSFSIGGVSLYPDDGLDMETLIRAADQAMYAAKNNGKNNFHMANS</sequence>
<dbReference type="SUPFAM" id="SSF55073">
    <property type="entry name" value="Nucleotide cyclase"/>
    <property type="match status" value="1"/>
</dbReference>
<protein>
    <submittedName>
        <fullName evidence="4">Diguanylate cyclase/phosphodiesterase</fullName>
    </submittedName>
</protein>
<dbReference type="Pfam" id="PF03707">
    <property type="entry name" value="MHYT"/>
    <property type="match status" value="3"/>
</dbReference>
<gene>
    <name evidence="4" type="ORF">JCM21714_2390</name>
</gene>
<reference evidence="4 5" key="1">
    <citation type="journal article" date="2014" name="Genome Announc.">
        <title>Draft Genome Sequence of the Boron-Tolerant and Moderately Halotolerant Bacterium Gracilibacillus boraciitolerans JCM 21714T.</title>
        <authorList>
            <person name="Ahmed I."/>
            <person name="Oshima K."/>
            <person name="Suda W."/>
            <person name="Kitamura K."/>
            <person name="Iida T."/>
            <person name="Ohmori Y."/>
            <person name="Fujiwara T."/>
            <person name="Hattori M."/>
            <person name="Ohkuma M."/>
        </authorList>
    </citation>
    <scope>NUCLEOTIDE SEQUENCE [LARGE SCALE GENOMIC DNA]</scope>
    <source>
        <strain evidence="4 5">JCM 21714</strain>
    </source>
</reference>
<feature type="transmembrane region" description="Helical" evidence="1">
    <location>
        <begin position="110"/>
        <end position="132"/>
    </location>
</feature>
<dbReference type="PROSITE" id="PS50924">
    <property type="entry name" value="MHYT"/>
    <property type="match status" value="1"/>
</dbReference>
<feature type="transmembrane region" description="Helical" evidence="1">
    <location>
        <begin position="144"/>
        <end position="164"/>
    </location>
</feature>
<feature type="transmembrane region" description="Helical" evidence="1">
    <location>
        <begin position="79"/>
        <end position="101"/>
    </location>
</feature>
<dbReference type="NCBIfam" id="TIGR00254">
    <property type="entry name" value="GGDEF"/>
    <property type="match status" value="1"/>
</dbReference>
<dbReference type="PANTHER" id="PTHR46663">
    <property type="entry name" value="DIGUANYLATE CYCLASE DGCT-RELATED"/>
    <property type="match status" value="1"/>
</dbReference>
<evidence type="ECO:0000256" key="1">
    <source>
        <dbReference type="PROSITE-ProRule" id="PRU00244"/>
    </source>
</evidence>
<accession>W4VJC2</accession>
<feature type="domain" description="MHYT" evidence="3">
    <location>
        <begin position="8"/>
        <end position="200"/>
    </location>
</feature>
<dbReference type="PANTHER" id="PTHR46663:SF2">
    <property type="entry name" value="GGDEF DOMAIN-CONTAINING PROTEIN"/>
    <property type="match status" value="1"/>
</dbReference>
<dbReference type="CDD" id="cd01949">
    <property type="entry name" value="GGDEF"/>
    <property type="match status" value="1"/>
</dbReference>
<feature type="transmembrane region" description="Helical" evidence="1">
    <location>
        <begin position="176"/>
        <end position="200"/>
    </location>
</feature>
<feature type="domain" description="GGDEF" evidence="2">
    <location>
        <begin position="285"/>
        <end position="418"/>
    </location>
</feature>
<dbReference type="AlphaFoldDB" id="W4VJC2"/>
<evidence type="ECO:0000313" key="5">
    <source>
        <dbReference type="Proteomes" id="UP000019102"/>
    </source>
</evidence>
<keyword evidence="1" id="KW-0812">Transmembrane</keyword>
<feature type="transmembrane region" description="Helical" evidence="1">
    <location>
        <begin position="45"/>
        <end position="67"/>
    </location>
</feature>